<feature type="compositionally biased region" description="Polar residues" evidence="1">
    <location>
        <begin position="36"/>
        <end position="49"/>
    </location>
</feature>
<sequence>MDLDNKPKDEKVFRLTRLDKDCETNLAWLKSEHMSLKTSSSAHTETTPRTAHPWEEGERLGIVCCPQEEFKVT</sequence>
<name>A0AAV1GPP0_XYRNO</name>
<proteinExistence type="predicted"/>
<dbReference type="EMBL" id="OY660878">
    <property type="protein sequence ID" value="CAJ1074072.1"/>
    <property type="molecule type" value="Genomic_DNA"/>
</dbReference>
<evidence type="ECO:0000313" key="2">
    <source>
        <dbReference type="EMBL" id="CAJ1074072.1"/>
    </source>
</evidence>
<gene>
    <name evidence="2" type="ORF">XNOV1_A038963</name>
</gene>
<accession>A0AAV1GPP0</accession>
<dbReference type="AlphaFoldDB" id="A0AAV1GPP0"/>
<feature type="region of interest" description="Disordered" evidence="1">
    <location>
        <begin position="34"/>
        <end position="55"/>
    </location>
</feature>
<evidence type="ECO:0000256" key="1">
    <source>
        <dbReference type="SAM" id="MobiDB-lite"/>
    </source>
</evidence>
<evidence type="ECO:0000313" key="3">
    <source>
        <dbReference type="Proteomes" id="UP001178508"/>
    </source>
</evidence>
<protein>
    <submittedName>
        <fullName evidence="2">Uncharacterized protein</fullName>
    </submittedName>
</protein>
<organism evidence="2 3">
    <name type="scientific">Xyrichtys novacula</name>
    <name type="common">Pearly razorfish</name>
    <name type="synonym">Hemipteronotus novacula</name>
    <dbReference type="NCBI Taxonomy" id="13765"/>
    <lineage>
        <taxon>Eukaryota</taxon>
        <taxon>Metazoa</taxon>
        <taxon>Chordata</taxon>
        <taxon>Craniata</taxon>
        <taxon>Vertebrata</taxon>
        <taxon>Euteleostomi</taxon>
        <taxon>Actinopterygii</taxon>
        <taxon>Neopterygii</taxon>
        <taxon>Teleostei</taxon>
        <taxon>Neoteleostei</taxon>
        <taxon>Acanthomorphata</taxon>
        <taxon>Eupercaria</taxon>
        <taxon>Labriformes</taxon>
        <taxon>Labridae</taxon>
        <taxon>Xyrichtys</taxon>
    </lineage>
</organism>
<keyword evidence="3" id="KW-1185">Reference proteome</keyword>
<reference evidence="2" key="1">
    <citation type="submission" date="2023-08" db="EMBL/GenBank/DDBJ databases">
        <authorList>
            <person name="Alioto T."/>
            <person name="Alioto T."/>
            <person name="Gomez Garrido J."/>
        </authorList>
    </citation>
    <scope>NUCLEOTIDE SEQUENCE</scope>
</reference>
<dbReference type="Proteomes" id="UP001178508">
    <property type="component" value="Chromosome 15"/>
</dbReference>